<dbReference type="Pfam" id="PF14689">
    <property type="entry name" value="SPOB_a"/>
    <property type="match status" value="1"/>
</dbReference>
<feature type="domain" description="Sporulation initiation phosphotransferase B C-terminal" evidence="4">
    <location>
        <begin position="58"/>
        <end position="171"/>
    </location>
</feature>
<keyword evidence="2" id="KW-0808">Transferase</keyword>
<proteinExistence type="predicted"/>
<reference evidence="5 6" key="1">
    <citation type="submission" date="2023-03" db="EMBL/GenBank/DDBJ databases">
        <title>Bacillus Genome Sequencing.</title>
        <authorList>
            <person name="Dunlap C."/>
        </authorList>
    </citation>
    <scope>NUCLEOTIDE SEQUENCE [LARGE SCALE GENOMIC DNA]</scope>
    <source>
        <strain evidence="5 6">B-23453</strain>
    </source>
</reference>
<dbReference type="InterPro" id="IPR037100">
    <property type="entry name" value="Spo0B_C_sf"/>
</dbReference>
<keyword evidence="3" id="KW-0418">Kinase</keyword>
<dbReference type="Gene3D" id="3.30.565.30">
    <property type="entry name" value="Sporulation initiation phosphotransferase B (SpoOB), C-terminal domain"/>
    <property type="match status" value="1"/>
</dbReference>
<evidence type="ECO:0000313" key="5">
    <source>
        <dbReference type="EMBL" id="MED1204780.1"/>
    </source>
</evidence>
<sequence>MKNWTVVEVLRHARHDWMNKLQLIKGNVALNKYDQVERILEEIIMEAHQESRISNLKLPAFAQLLLTFNWEHHQFQIEYEMLNEEGELAADDLKISQWLTSLFDILDHAVAPYHDNHLYISFDTFENSVRFFFEFSGTITNKETVAEWMEEQKNVINKMDVKKLTENSFTMEALV</sequence>
<dbReference type="Gene3D" id="1.10.287.130">
    <property type="match status" value="1"/>
</dbReference>
<name>A0ABU6MP08_9BACI</name>
<dbReference type="InterPro" id="IPR039506">
    <property type="entry name" value="SPOB_a"/>
</dbReference>
<dbReference type="EMBL" id="JARMAB010000026">
    <property type="protein sequence ID" value="MED1204780.1"/>
    <property type="molecule type" value="Genomic_DNA"/>
</dbReference>
<dbReference type="RefSeq" id="WP_066261860.1">
    <property type="nucleotide sequence ID" value="NZ_JARMAB010000026.1"/>
</dbReference>
<comment type="caution">
    <text evidence="5">The sequence shown here is derived from an EMBL/GenBank/DDBJ whole genome shotgun (WGS) entry which is preliminary data.</text>
</comment>
<evidence type="ECO:0000256" key="1">
    <source>
        <dbReference type="ARBA" id="ARBA00022553"/>
    </source>
</evidence>
<dbReference type="InterPro" id="IPR016120">
    <property type="entry name" value="Sig_transdc_His_kin_SpoOB"/>
</dbReference>
<dbReference type="InterPro" id="IPR016122">
    <property type="entry name" value="SpoOB_C"/>
</dbReference>
<dbReference type="Pfam" id="PF14682">
    <property type="entry name" value="SPOB_ab"/>
    <property type="match status" value="1"/>
</dbReference>
<keyword evidence="6" id="KW-1185">Reference proteome</keyword>
<gene>
    <name evidence="5" type="ORF">P4T90_17175</name>
</gene>
<evidence type="ECO:0000313" key="6">
    <source>
        <dbReference type="Proteomes" id="UP001341444"/>
    </source>
</evidence>
<evidence type="ECO:0000259" key="4">
    <source>
        <dbReference type="SMART" id="SM01317"/>
    </source>
</evidence>
<organism evidence="5 6">
    <name type="scientific">Heyndrickxia acidicola</name>
    <dbReference type="NCBI Taxonomy" id="209389"/>
    <lineage>
        <taxon>Bacteria</taxon>
        <taxon>Bacillati</taxon>
        <taxon>Bacillota</taxon>
        <taxon>Bacilli</taxon>
        <taxon>Bacillales</taxon>
        <taxon>Bacillaceae</taxon>
        <taxon>Heyndrickxia</taxon>
    </lineage>
</organism>
<keyword evidence="1" id="KW-0597">Phosphoprotein</keyword>
<dbReference type="Proteomes" id="UP001341444">
    <property type="component" value="Unassembled WGS sequence"/>
</dbReference>
<protein>
    <submittedName>
        <fullName evidence="5">Sporulation initiation phosphotransferase B</fullName>
    </submittedName>
</protein>
<dbReference type="SUPFAM" id="SSF55890">
    <property type="entry name" value="Sporulation response regulatory protein Spo0B"/>
    <property type="match status" value="1"/>
</dbReference>
<accession>A0ABU6MP08</accession>
<evidence type="ECO:0000256" key="3">
    <source>
        <dbReference type="ARBA" id="ARBA00022777"/>
    </source>
</evidence>
<dbReference type="SMART" id="SM01317">
    <property type="entry name" value="SPOB_ab"/>
    <property type="match status" value="1"/>
</dbReference>
<evidence type="ECO:0000256" key="2">
    <source>
        <dbReference type="ARBA" id="ARBA00022679"/>
    </source>
</evidence>